<evidence type="ECO:0000256" key="1">
    <source>
        <dbReference type="SAM" id="MobiDB-lite"/>
    </source>
</evidence>
<comment type="caution">
    <text evidence="2">The sequence shown here is derived from an EMBL/GenBank/DDBJ whole genome shotgun (WGS) entry which is preliminary data.</text>
</comment>
<dbReference type="Proteomes" id="UP000639419">
    <property type="component" value="Unassembled WGS sequence"/>
</dbReference>
<organism evidence="2 3">
    <name type="scientific">Azospirillum formosense</name>
    <dbReference type="NCBI Taxonomy" id="861533"/>
    <lineage>
        <taxon>Bacteria</taxon>
        <taxon>Pseudomonadati</taxon>
        <taxon>Pseudomonadota</taxon>
        <taxon>Alphaproteobacteria</taxon>
        <taxon>Rhodospirillales</taxon>
        <taxon>Azospirillaceae</taxon>
        <taxon>Azospirillum</taxon>
    </lineage>
</organism>
<proteinExistence type="predicted"/>
<protein>
    <recommendedName>
        <fullName evidence="4">Flagellar basal body-associated protein FliL</fullName>
    </recommendedName>
</protein>
<sequence length="169" mass="17723">MADRPGPSRYSVFVLCAALAAAVGYGIGRLQLTLGAEEKTAEQTAGAGPDLPTDGPGPFYVEVGQLMVPVLVEGRTNAFILTQITLQTGSVEQSNLLRRHLPHARNALLQALFGMAGAGDFDGPSVDPAAVARSLKQAAAQHGGPDLSRGPPVLSPAQDRPRPRPTRFY</sequence>
<dbReference type="RefSeq" id="WP_174441484.1">
    <property type="nucleotide sequence ID" value="NZ_WHOR01000361.1"/>
</dbReference>
<evidence type="ECO:0008006" key="4">
    <source>
        <dbReference type="Google" id="ProtNLM"/>
    </source>
</evidence>
<name>A0ABX2L1S0_9PROT</name>
<keyword evidence="3" id="KW-1185">Reference proteome</keyword>
<reference evidence="2 3" key="1">
    <citation type="submission" date="2019-10" db="EMBL/GenBank/DDBJ databases">
        <title>Genome sequence of Azospirillum formosense CC-Nfb-7.</title>
        <authorList>
            <person name="Ambrosini A."/>
            <person name="Sant'Anna F.H."/>
            <person name="Cassan F.D."/>
            <person name="Souza E.M."/>
            <person name="Passaglia L.M.P."/>
        </authorList>
    </citation>
    <scope>NUCLEOTIDE SEQUENCE [LARGE SCALE GENOMIC DNA]</scope>
    <source>
        <strain evidence="2 3">CC-NFb-7</strain>
    </source>
</reference>
<accession>A0ABX2L1S0</accession>
<feature type="region of interest" description="Disordered" evidence="1">
    <location>
        <begin position="133"/>
        <end position="169"/>
    </location>
</feature>
<evidence type="ECO:0000313" key="2">
    <source>
        <dbReference type="EMBL" id="NUB22839.1"/>
    </source>
</evidence>
<evidence type="ECO:0000313" key="3">
    <source>
        <dbReference type="Proteomes" id="UP000639419"/>
    </source>
</evidence>
<dbReference type="EMBL" id="WHOR01000361">
    <property type="protein sequence ID" value="NUB22839.1"/>
    <property type="molecule type" value="Genomic_DNA"/>
</dbReference>
<gene>
    <name evidence="2" type="ORF">GBZ26_27185</name>
</gene>